<organism evidence="6 7">
    <name type="scientific">Rubroshorea leprosula</name>
    <dbReference type="NCBI Taxonomy" id="152421"/>
    <lineage>
        <taxon>Eukaryota</taxon>
        <taxon>Viridiplantae</taxon>
        <taxon>Streptophyta</taxon>
        <taxon>Embryophyta</taxon>
        <taxon>Tracheophyta</taxon>
        <taxon>Spermatophyta</taxon>
        <taxon>Magnoliopsida</taxon>
        <taxon>eudicotyledons</taxon>
        <taxon>Gunneridae</taxon>
        <taxon>Pentapetalae</taxon>
        <taxon>rosids</taxon>
        <taxon>malvids</taxon>
        <taxon>Malvales</taxon>
        <taxon>Dipterocarpaceae</taxon>
        <taxon>Rubroshorea</taxon>
    </lineage>
</organism>
<dbReference type="GO" id="GO:0016020">
    <property type="term" value="C:membrane"/>
    <property type="evidence" value="ECO:0007669"/>
    <property type="project" value="UniProtKB-SubCell"/>
</dbReference>
<sequence>MSPFIPKDKWRKGSQWISLVRSHAEVVINDEIIFPVFKKLCKMSELEGALERRTLTYTLWNQAATKIENNWHPVTFSYEDADPKWINEIKAINRVNNESEFRTELMREHSVLFND</sequence>
<keyword evidence="4" id="KW-0472">Membrane</keyword>
<keyword evidence="3" id="KW-0808">Transferase</keyword>
<name>A0AAV5MEC5_9ROSI</name>
<gene>
    <name evidence="6" type="ORF">SLEP1_g54126</name>
</gene>
<evidence type="ECO:0000256" key="3">
    <source>
        <dbReference type="ARBA" id="ARBA00022679"/>
    </source>
</evidence>
<dbReference type="InterPro" id="IPR044174">
    <property type="entry name" value="BC10-like"/>
</dbReference>
<keyword evidence="7" id="KW-1185">Reference proteome</keyword>
<evidence type="ECO:0000256" key="1">
    <source>
        <dbReference type="ARBA" id="ARBA00004606"/>
    </source>
</evidence>
<evidence type="ECO:0000256" key="5">
    <source>
        <dbReference type="ARBA" id="ARBA00023180"/>
    </source>
</evidence>
<keyword evidence="2" id="KW-0328">Glycosyltransferase</keyword>
<dbReference type="EMBL" id="BPVZ01000223">
    <property type="protein sequence ID" value="GKV47208.1"/>
    <property type="molecule type" value="Genomic_DNA"/>
</dbReference>
<protein>
    <submittedName>
        <fullName evidence="6">Uncharacterized protein</fullName>
    </submittedName>
</protein>
<dbReference type="Proteomes" id="UP001054252">
    <property type="component" value="Unassembled WGS sequence"/>
</dbReference>
<dbReference type="GO" id="GO:0016757">
    <property type="term" value="F:glycosyltransferase activity"/>
    <property type="evidence" value="ECO:0007669"/>
    <property type="project" value="UniProtKB-KW"/>
</dbReference>
<proteinExistence type="predicted"/>
<comment type="subcellular location">
    <subcellularLocation>
        <location evidence="1">Membrane</location>
        <topology evidence="1">Single-pass type II membrane protein</topology>
    </subcellularLocation>
</comment>
<comment type="caution">
    <text evidence="6">The sequence shown here is derived from an EMBL/GenBank/DDBJ whole genome shotgun (WGS) entry which is preliminary data.</text>
</comment>
<dbReference type="InterPro" id="IPR003406">
    <property type="entry name" value="Glyco_trans_14"/>
</dbReference>
<dbReference type="PANTHER" id="PTHR31042:SF70">
    <property type="entry name" value="OS01G0695200 PROTEIN"/>
    <property type="match status" value="1"/>
</dbReference>
<keyword evidence="5" id="KW-0325">Glycoprotein</keyword>
<dbReference type="Pfam" id="PF02485">
    <property type="entry name" value="Branch"/>
    <property type="match status" value="1"/>
</dbReference>
<evidence type="ECO:0000256" key="4">
    <source>
        <dbReference type="ARBA" id="ARBA00023136"/>
    </source>
</evidence>
<dbReference type="PANTHER" id="PTHR31042">
    <property type="entry name" value="CORE-2/I-BRANCHING BETA-1,6-N-ACETYLGLUCOSAMINYLTRANSFERASE FAMILY PROTEIN-RELATED"/>
    <property type="match status" value="1"/>
</dbReference>
<evidence type="ECO:0000313" key="7">
    <source>
        <dbReference type="Proteomes" id="UP001054252"/>
    </source>
</evidence>
<accession>A0AAV5MEC5</accession>
<reference evidence="6 7" key="1">
    <citation type="journal article" date="2021" name="Commun. Biol.">
        <title>The genome of Shorea leprosula (Dipterocarpaceae) highlights the ecological relevance of drought in aseasonal tropical rainforests.</title>
        <authorList>
            <person name="Ng K.K.S."/>
            <person name="Kobayashi M.J."/>
            <person name="Fawcett J.A."/>
            <person name="Hatakeyama M."/>
            <person name="Paape T."/>
            <person name="Ng C.H."/>
            <person name="Ang C.C."/>
            <person name="Tnah L.H."/>
            <person name="Lee C.T."/>
            <person name="Nishiyama T."/>
            <person name="Sese J."/>
            <person name="O'Brien M.J."/>
            <person name="Copetti D."/>
            <person name="Mohd Noor M.I."/>
            <person name="Ong R.C."/>
            <person name="Putra M."/>
            <person name="Sireger I.Z."/>
            <person name="Indrioko S."/>
            <person name="Kosugi Y."/>
            <person name="Izuno A."/>
            <person name="Isagi Y."/>
            <person name="Lee S.L."/>
            <person name="Shimizu K.K."/>
        </authorList>
    </citation>
    <scope>NUCLEOTIDE SEQUENCE [LARGE SCALE GENOMIC DNA]</scope>
    <source>
        <strain evidence="6">214</strain>
    </source>
</reference>
<evidence type="ECO:0000256" key="2">
    <source>
        <dbReference type="ARBA" id="ARBA00022676"/>
    </source>
</evidence>
<dbReference type="AlphaFoldDB" id="A0AAV5MEC5"/>
<evidence type="ECO:0000313" key="6">
    <source>
        <dbReference type="EMBL" id="GKV47208.1"/>
    </source>
</evidence>